<dbReference type="SUPFAM" id="SSF55008">
    <property type="entry name" value="HMA, heavy metal-associated domain"/>
    <property type="match status" value="1"/>
</dbReference>
<dbReference type="InterPro" id="IPR006121">
    <property type="entry name" value="HMA_dom"/>
</dbReference>
<proteinExistence type="predicted"/>
<feature type="domain" description="HMA" evidence="2">
    <location>
        <begin position="2"/>
        <end position="68"/>
    </location>
</feature>
<dbReference type="InterPro" id="IPR036163">
    <property type="entry name" value="HMA_dom_sf"/>
</dbReference>
<name>A0ABR5MM40_9BACI</name>
<dbReference type="PROSITE" id="PS50846">
    <property type="entry name" value="HMA_2"/>
    <property type="match status" value="1"/>
</dbReference>
<evidence type="ECO:0000256" key="1">
    <source>
        <dbReference type="ARBA" id="ARBA00022723"/>
    </source>
</evidence>
<dbReference type="PROSITE" id="PS01047">
    <property type="entry name" value="HMA_1"/>
    <property type="match status" value="1"/>
</dbReference>
<evidence type="ECO:0000313" key="4">
    <source>
        <dbReference type="Proteomes" id="UP000037854"/>
    </source>
</evidence>
<protein>
    <submittedName>
        <fullName evidence="3">Heavy metal-binding protein</fullName>
    </submittedName>
</protein>
<dbReference type="Proteomes" id="UP000037854">
    <property type="component" value="Unassembled WGS sequence"/>
</dbReference>
<reference evidence="3 4" key="1">
    <citation type="submission" date="2015-07" db="EMBL/GenBank/DDBJ databases">
        <title>High-quality draft genome sequence of Oceanobacillus caeni HM6, a bacillus isolated from a human feces.</title>
        <authorList>
            <person name="Kumar J."/>
            <person name="Verma M.K."/>
            <person name="Pandey R."/>
            <person name="Bhambi M."/>
            <person name="Chauhan N."/>
        </authorList>
    </citation>
    <scope>NUCLEOTIDE SEQUENCE [LARGE SCALE GENOMIC DNA]</scope>
    <source>
        <strain evidence="3 4">HM6</strain>
    </source>
</reference>
<dbReference type="InterPro" id="IPR017969">
    <property type="entry name" value="Heavy-metal-associated_CS"/>
</dbReference>
<keyword evidence="4" id="KW-1185">Reference proteome</keyword>
<comment type="caution">
    <text evidence="3">The sequence shown here is derived from an EMBL/GenBank/DDBJ whole genome shotgun (WGS) entry which is preliminary data.</text>
</comment>
<dbReference type="CDD" id="cd00371">
    <property type="entry name" value="HMA"/>
    <property type="match status" value="1"/>
</dbReference>
<evidence type="ECO:0000259" key="2">
    <source>
        <dbReference type="PROSITE" id="PS50846"/>
    </source>
</evidence>
<dbReference type="EMBL" id="LGTK01000007">
    <property type="protein sequence ID" value="KPH77474.1"/>
    <property type="molecule type" value="Genomic_DNA"/>
</dbReference>
<keyword evidence="1" id="KW-0479">Metal-binding</keyword>
<dbReference type="Gene3D" id="3.30.70.100">
    <property type="match status" value="1"/>
</dbReference>
<organism evidence="3 4">
    <name type="scientific">Oceanobacillus caeni</name>
    <dbReference type="NCBI Taxonomy" id="405946"/>
    <lineage>
        <taxon>Bacteria</taxon>
        <taxon>Bacillati</taxon>
        <taxon>Bacillota</taxon>
        <taxon>Bacilli</taxon>
        <taxon>Bacillales</taxon>
        <taxon>Bacillaceae</taxon>
        <taxon>Oceanobacillus</taxon>
    </lineage>
</organism>
<dbReference type="PRINTS" id="PR00942">
    <property type="entry name" value="CUATPASEI"/>
</dbReference>
<sequence>MHKAIFELEPLTCPSCINNIEDTLNATKGIYSANVSFSSKMVETQFDETKIKAKEIEGVIRDLGYPVLSTK</sequence>
<evidence type="ECO:0000313" key="3">
    <source>
        <dbReference type="EMBL" id="KPH77474.1"/>
    </source>
</evidence>
<gene>
    <name evidence="3" type="ORF">AFL42_03655</name>
</gene>
<accession>A0ABR5MM40</accession>
<dbReference type="RefSeq" id="WP_060667881.1">
    <property type="nucleotide sequence ID" value="NZ_LGTK01000007.1"/>
</dbReference>
<dbReference type="Pfam" id="PF00403">
    <property type="entry name" value="HMA"/>
    <property type="match status" value="1"/>
</dbReference>